<dbReference type="Gene3D" id="3.40.50.300">
    <property type="entry name" value="P-loop containing nucleotide triphosphate hydrolases"/>
    <property type="match status" value="2"/>
</dbReference>
<dbReference type="Pfam" id="PF13245">
    <property type="entry name" value="AAA_19"/>
    <property type="match status" value="1"/>
</dbReference>
<dbReference type="InterPro" id="IPR011528">
    <property type="entry name" value="NERD"/>
</dbReference>
<gene>
    <name evidence="2" type="ORF">ND810_18530</name>
</gene>
<dbReference type="InterPro" id="IPR027417">
    <property type="entry name" value="P-loop_NTPase"/>
</dbReference>
<evidence type="ECO:0000313" key="3">
    <source>
        <dbReference type="Proteomes" id="UP001209694"/>
    </source>
</evidence>
<dbReference type="SUPFAM" id="SSF52540">
    <property type="entry name" value="P-loop containing nucleoside triphosphate hydrolases"/>
    <property type="match status" value="1"/>
</dbReference>
<reference evidence="2" key="1">
    <citation type="submission" date="2022-06" db="EMBL/GenBank/DDBJ databases">
        <title>Leptospira isolates from biofilms formed at urban environments.</title>
        <authorList>
            <person name="Ribeiro P.S."/>
            <person name="Sousa T."/>
            <person name="Carvalho N."/>
            <person name="Aburjaile F."/>
            <person name="Neves F."/>
            <person name="Oliveira D."/>
            <person name="Blanco L."/>
            <person name="Lima J."/>
            <person name="Costa F."/>
            <person name="Brenig B."/>
            <person name="Soares S."/>
            <person name="Ramos R."/>
            <person name="Goes-Neto A."/>
            <person name="Matiuzzi M."/>
            <person name="Azevedo V."/>
            <person name="Ristow P."/>
        </authorList>
    </citation>
    <scope>NUCLEOTIDE SEQUENCE</scope>
    <source>
        <strain evidence="2">VSF7</strain>
    </source>
</reference>
<protein>
    <submittedName>
        <fullName evidence="2">AAA family ATPase</fullName>
    </submittedName>
</protein>
<proteinExistence type="predicted"/>
<organism evidence="2 3">
    <name type="scientific">Leptospira levettii</name>
    <dbReference type="NCBI Taxonomy" id="2023178"/>
    <lineage>
        <taxon>Bacteria</taxon>
        <taxon>Pseudomonadati</taxon>
        <taxon>Spirochaetota</taxon>
        <taxon>Spirochaetia</taxon>
        <taxon>Leptospirales</taxon>
        <taxon>Leptospiraceae</taxon>
        <taxon>Leptospira</taxon>
    </lineage>
</organism>
<accession>A0AAW5V9K4</accession>
<evidence type="ECO:0000259" key="1">
    <source>
        <dbReference type="Pfam" id="PF08378"/>
    </source>
</evidence>
<name>A0AAW5V9K4_9LEPT</name>
<dbReference type="AlphaFoldDB" id="A0AAW5V9K4"/>
<evidence type="ECO:0000313" key="2">
    <source>
        <dbReference type="EMBL" id="MCW7517170.1"/>
    </source>
</evidence>
<dbReference type="Pfam" id="PF08378">
    <property type="entry name" value="NERD"/>
    <property type="match status" value="1"/>
</dbReference>
<dbReference type="EMBL" id="JAMQQD010000011">
    <property type="protein sequence ID" value="MCW7517170.1"/>
    <property type="molecule type" value="Genomic_DNA"/>
</dbReference>
<dbReference type="RefSeq" id="WP_265394619.1">
    <property type="nucleotide sequence ID" value="NZ_JAMQQD010000011.1"/>
</dbReference>
<sequence length="516" mass="60331">MTQIDILIYHEKFGFINLEVKNWENDWFEKQGEKAVSEPLKQSVGAIDKLKKYFAEKHGIAEDIPFQSKVVFLNQTDSKISEVTINKENIWGKDVVLNDRKFKEKILHTFNNSNKRIRKDIGHLSGRITSILKNEELFYELDLDAYKESRIEIINATRKLQEKQVSHILKYDNVVVFGEAGTGKTHIALQIAKSLMKSKQKGAYFVYNNLVRKHIEKLMEQYKINPKLMSLYTLQAFLIEKIDYSGVLVNKATLPEKTRNKLVSYFEINEKNKYDFIIIDEMQDVSFEFIKLLRIGLKNEKKGMYLFLDPKQELMLKDLKKFRSESDYFEMIKADIPNIKKYRLKEVVRNSKSIYDDTKEKVPKHWTVGCSNDKGIATEYHTASNFQQLHEITLFFINKLNNAKVKHEDIVVLGNHNIKAFFPRNIRKNTIKKLVDSSGIEFELVESEIASKQKINKIQYGEIGKFKGCESDVIILWWKGKLPQHRAVKGNQLFENQYYIGASRAKLVLCIINFKK</sequence>
<dbReference type="Proteomes" id="UP001209694">
    <property type="component" value="Unassembled WGS sequence"/>
</dbReference>
<comment type="caution">
    <text evidence="2">The sequence shown here is derived from an EMBL/GenBank/DDBJ whole genome shotgun (WGS) entry which is preliminary data.</text>
</comment>
<feature type="domain" description="NERD" evidence="1">
    <location>
        <begin position="2"/>
        <end position="72"/>
    </location>
</feature>